<accession>A0ABS3V126</accession>
<protein>
    <submittedName>
        <fullName evidence="1">Uncharacterized protein</fullName>
    </submittedName>
</protein>
<comment type="caution">
    <text evidence="1">The sequence shown here is derived from an EMBL/GenBank/DDBJ whole genome shotgun (WGS) entry which is preliminary data.</text>
</comment>
<proteinExistence type="predicted"/>
<evidence type="ECO:0000313" key="2">
    <source>
        <dbReference type="Proteomes" id="UP000671399"/>
    </source>
</evidence>
<name>A0ABS3V126_9ACTN</name>
<reference evidence="1 2" key="1">
    <citation type="submission" date="2021-03" db="EMBL/GenBank/DDBJ databases">
        <authorList>
            <person name="Lee D.-H."/>
        </authorList>
    </citation>
    <scope>NUCLEOTIDE SEQUENCE [LARGE SCALE GENOMIC DNA]</scope>
    <source>
        <strain evidence="1 2">MMS20-R2-23</strain>
    </source>
</reference>
<dbReference type="RefSeq" id="WP_208565042.1">
    <property type="nucleotide sequence ID" value="NZ_JAGFWR010000001.1"/>
</dbReference>
<keyword evidence="2" id="KW-1185">Reference proteome</keyword>
<evidence type="ECO:0000313" key="1">
    <source>
        <dbReference type="EMBL" id="MBO4159316.1"/>
    </source>
</evidence>
<sequence>MSTTPPNDDATRKAQGLIANYIRAANDVNDKYKAPEVRAAAVDYMAWLENVIMRGITAMTDSD</sequence>
<dbReference type="EMBL" id="JAGFWR010000001">
    <property type="protein sequence ID" value="MBO4159316.1"/>
    <property type="molecule type" value="Genomic_DNA"/>
</dbReference>
<gene>
    <name evidence="1" type="ORF">JQN83_00585</name>
</gene>
<dbReference type="Proteomes" id="UP000671399">
    <property type="component" value="Unassembled WGS sequence"/>
</dbReference>
<organism evidence="1 2">
    <name type="scientific">Micromonospora antibiotica</name>
    <dbReference type="NCBI Taxonomy" id="2807623"/>
    <lineage>
        <taxon>Bacteria</taxon>
        <taxon>Bacillati</taxon>
        <taxon>Actinomycetota</taxon>
        <taxon>Actinomycetes</taxon>
        <taxon>Micromonosporales</taxon>
        <taxon>Micromonosporaceae</taxon>
        <taxon>Micromonospora</taxon>
    </lineage>
</organism>